<reference evidence="1" key="1">
    <citation type="submission" date="2019-05" db="EMBL/GenBank/DDBJ databases">
        <title>Revised genome assembly of Burkholderiaceae (previously Ralstonia) sp. PBA.</title>
        <authorList>
            <person name="Gan H.M."/>
        </authorList>
    </citation>
    <scope>NUCLEOTIDE SEQUENCE</scope>
    <source>
        <strain evidence="1">PBA</strain>
    </source>
</reference>
<protein>
    <submittedName>
        <fullName evidence="1">Heavy-metal-associated domain-containing protein</fullName>
    </submittedName>
</protein>
<evidence type="ECO:0000313" key="2">
    <source>
        <dbReference type="Proteomes" id="UP000004277"/>
    </source>
</evidence>
<evidence type="ECO:0000313" key="1">
    <source>
        <dbReference type="EMBL" id="TMS57915.1"/>
    </source>
</evidence>
<proteinExistence type="predicted"/>
<comment type="caution">
    <text evidence="1">The sequence shown here is derived from an EMBL/GenBank/DDBJ whole genome shotgun (WGS) entry which is preliminary data.</text>
</comment>
<organism evidence="1 2">
    <name type="scientific">Imbroritus primus</name>
    <dbReference type="NCBI Taxonomy" id="3058603"/>
    <lineage>
        <taxon>Bacteria</taxon>
        <taxon>Pseudomonadati</taxon>
        <taxon>Pseudomonadota</taxon>
        <taxon>Betaproteobacteria</taxon>
        <taxon>Burkholderiales</taxon>
        <taxon>Burkholderiaceae</taxon>
        <taxon>Imbroritus</taxon>
    </lineage>
</organism>
<keyword evidence="2" id="KW-1185">Reference proteome</keyword>
<dbReference type="Proteomes" id="UP000004277">
    <property type="component" value="Unassembled WGS sequence"/>
</dbReference>
<dbReference type="EMBL" id="AKCV02000017">
    <property type="protein sequence ID" value="TMS57915.1"/>
    <property type="molecule type" value="Genomic_DNA"/>
</dbReference>
<sequence length="68" mass="7311">MIEFKVEGMSCNHCVQAITRAVRERDPVASVTVDLPTKTVNVGSTAEVAELRQAIEAEGYTVTSVSQS</sequence>
<accession>A0ACD3SP11</accession>
<gene>
    <name evidence="1" type="ORF">MW7_010625</name>
</gene>
<name>A0ACD3SP11_9BURK</name>